<comment type="caution">
    <text evidence="1">The sequence shown here is derived from an EMBL/GenBank/DDBJ whole genome shotgun (WGS) entry which is preliminary data.</text>
</comment>
<dbReference type="OrthoDB" id="2430175at2759"/>
<dbReference type="AlphaFoldDB" id="A0A397SAZ5"/>
<sequence>MASLWMVAFPIANLTTPVNISADNEDEIEAILSEREGHSLHEFIDEDEPLWSIIDFDLPREVYDSIEPKLTGKEIQDLLVCAFAKVCKDIFPDWDRKTITIASNSDAKKMSLHISTYGMRLKNIAQVALFTKLIHKKVLVTLQGNSIIDNITNKRSFSLRMLGSPKYNEKTEEHICVKKAIHPKDSRNGGCPIINNVTTDAEFKLVETLLQEANIEGHNLSYPSENFPDKFPLSHVFPSHCLIYDREHVSDNAYIIQNKKSYSFFCYRANQDRQSGFRKPSKKLTISEMALD</sequence>
<name>A0A397SAZ5_9GLOM</name>
<dbReference type="EMBL" id="QKYT01001269">
    <property type="protein sequence ID" value="RIA79494.1"/>
    <property type="molecule type" value="Genomic_DNA"/>
</dbReference>
<protein>
    <submittedName>
        <fullName evidence="1">Uncharacterized protein</fullName>
    </submittedName>
</protein>
<gene>
    <name evidence="1" type="ORF">C1645_840549</name>
</gene>
<evidence type="ECO:0000313" key="1">
    <source>
        <dbReference type="EMBL" id="RIA79494.1"/>
    </source>
</evidence>
<dbReference type="Proteomes" id="UP000265703">
    <property type="component" value="Unassembled WGS sequence"/>
</dbReference>
<organism evidence="1 2">
    <name type="scientific">Glomus cerebriforme</name>
    <dbReference type="NCBI Taxonomy" id="658196"/>
    <lineage>
        <taxon>Eukaryota</taxon>
        <taxon>Fungi</taxon>
        <taxon>Fungi incertae sedis</taxon>
        <taxon>Mucoromycota</taxon>
        <taxon>Glomeromycotina</taxon>
        <taxon>Glomeromycetes</taxon>
        <taxon>Glomerales</taxon>
        <taxon>Glomeraceae</taxon>
        <taxon>Glomus</taxon>
    </lineage>
</organism>
<evidence type="ECO:0000313" key="2">
    <source>
        <dbReference type="Proteomes" id="UP000265703"/>
    </source>
</evidence>
<accession>A0A397SAZ5</accession>
<reference evidence="1 2" key="1">
    <citation type="submission" date="2018-06" db="EMBL/GenBank/DDBJ databases">
        <title>Comparative genomics reveals the genomic features of Rhizophagus irregularis, R. cerebriforme, R. diaphanum and Gigaspora rosea, and their symbiotic lifestyle signature.</title>
        <authorList>
            <person name="Morin E."/>
            <person name="San Clemente H."/>
            <person name="Chen E.C.H."/>
            <person name="De La Providencia I."/>
            <person name="Hainaut M."/>
            <person name="Kuo A."/>
            <person name="Kohler A."/>
            <person name="Murat C."/>
            <person name="Tang N."/>
            <person name="Roy S."/>
            <person name="Loubradou J."/>
            <person name="Henrissat B."/>
            <person name="Grigoriev I.V."/>
            <person name="Corradi N."/>
            <person name="Roux C."/>
            <person name="Martin F.M."/>
        </authorList>
    </citation>
    <scope>NUCLEOTIDE SEQUENCE [LARGE SCALE GENOMIC DNA]</scope>
    <source>
        <strain evidence="1 2">DAOM 227022</strain>
    </source>
</reference>
<proteinExistence type="predicted"/>
<keyword evidence="2" id="KW-1185">Reference proteome</keyword>